<organism evidence="1 2">
    <name type="scientific">Saliterribacillus persicus</name>
    <dbReference type="NCBI Taxonomy" id="930114"/>
    <lineage>
        <taxon>Bacteria</taxon>
        <taxon>Bacillati</taxon>
        <taxon>Bacillota</taxon>
        <taxon>Bacilli</taxon>
        <taxon>Bacillales</taxon>
        <taxon>Bacillaceae</taxon>
        <taxon>Saliterribacillus</taxon>
    </lineage>
</organism>
<evidence type="ECO:0000313" key="1">
    <source>
        <dbReference type="EMBL" id="RCW65405.1"/>
    </source>
</evidence>
<evidence type="ECO:0000313" key="2">
    <source>
        <dbReference type="Proteomes" id="UP000252585"/>
    </source>
</evidence>
<dbReference type="Proteomes" id="UP000252585">
    <property type="component" value="Unassembled WGS sequence"/>
</dbReference>
<dbReference type="AlphaFoldDB" id="A0A368XC27"/>
<proteinExistence type="predicted"/>
<dbReference type="EMBL" id="QPJJ01000011">
    <property type="protein sequence ID" value="RCW65405.1"/>
    <property type="molecule type" value="Genomic_DNA"/>
</dbReference>
<dbReference type="InterPro" id="IPR014195">
    <property type="entry name" value="Spore_III_AG"/>
</dbReference>
<name>A0A368XC27_9BACI</name>
<dbReference type="NCBIfam" id="TIGR02830">
    <property type="entry name" value="spore_III_AG"/>
    <property type="match status" value="1"/>
</dbReference>
<gene>
    <name evidence="1" type="ORF">DFR57_111140</name>
</gene>
<reference evidence="1 2" key="1">
    <citation type="submission" date="2018-07" db="EMBL/GenBank/DDBJ databases">
        <title>Genomic Encyclopedia of Type Strains, Phase IV (KMG-IV): sequencing the most valuable type-strain genomes for metagenomic binning, comparative biology and taxonomic classification.</title>
        <authorList>
            <person name="Goeker M."/>
        </authorList>
    </citation>
    <scope>NUCLEOTIDE SEQUENCE [LARGE SCALE GENOMIC DNA]</scope>
    <source>
        <strain evidence="1 2">DSM 27696</strain>
    </source>
</reference>
<keyword evidence="2" id="KW-1185">Reference proteome</keyword>
<sequence>MKVYQIFKDMWRSFSNLFSKNEKNSKLMKISFIAILGIAILGLSNMFSTQEESSKIMPSLPNQGDEISSDLAWNQESSKSQTDEMQRLESSYEEELGSLLNKIDGVSEVEVMLNFDATNKHIFEKNLVIGKQVTEETDQNGGKRKIEDETKDQSVVIIRQGDQEVPISIQTQKPTLRGALIIAKGVDHLEVKKWVIDAVSKVLDVPSHRVSVLQKK</sequence>
<accession>A0A368XC27</accession>
<protein>
    <submittedName>
        <fullName evidence="1">Stage III sporulation protein AG</fullName>
    </submittedName>
</protein>
<comment type="caution">
    <text evidence="1">The sequence shown here is derived from an EMBL/GenBank/DDBJ whole genome shotgun (WGS) entry which is preliminary data.</text>
</comment>